<protein>
    <submittedName>
        <fullName evidence="1">Uncharacterized protein</fullName>
    </submittedName>
</protein>
<accession>A0A3B1B4H9</accession>
<evidence type="ECO:0000313" key="1">
    <source>
        <dbReference type="EMBL" id="VAX13239.1"/>
    </source>
</evidence>
<gene>
    <name evidence="1" type="ORF">MNBD_GAMMA24-1176</name>
</gene>
<name>A0A3B1B4H9_9ZZZZ</name>
<proteinExistence type="predicted"/>
<reference evidence="1" key="1">
    <citation type="submission" date="2018-06" db="EMBL/GenBank/DDBJ databases">
        <authorList>
            <person name="Zhirakovskaya E."/>
        </authorList>
    </citation>
    <scope>NUCLEOTIDE SEQUENCE</scope>
</reference>
<dbReference type="AlphaFoldDB" id="A0A3B1B4H9"/>
<organism evidence="1">
    <name type="scientific">hydrothermal vent metagenome</name>
    <dbReference type="NCBI Taxonomy" id="652676"/>
    <lineage>
        <taxon>unclassified sequences</taxon>
        <taxon>metagenomes</taxon>
        <taxon>ecological metagenomes</taxon>
    </lineage>
</organism>
<sequence>MEFFASLNSRATEQDLQQQLRIETLAHFCASIYEAMGGEGERGEISTLWGLFEVQRQLIRGGVRFSLPGCLNAVVWTITISADDSLEEVTVHCTINRKQHDADFIESLEDFIQDWRRGLAEHLQVATIAGERNRA</sequence>
<dbReference type="EMBL" id="UOFZ01000106">
    <property type="protein sequence ID" value="VAX13239.1"/>
    <property type="molecule type" value="Genomic_DNA"/>
</dbReference>